<reference evidence="1" key="1">
    <citation type="submission" date="2024-03" db="EMBL/GenBank/DDBJ databases">
        <title>Novel Streptomyces species of biotechnological and ecological value are a feature of Machair soil.</title>
        <authorList>
            <person name="Prole J.R."/>
            <person name="Goodfellow M."/>
            <person name="Allenby N."/>
            <person name="Ward A.C."/>
        </authorList>
    </citation>
    <scope>NUCLEOTIDE SEQUENCE</scope>
    <source>
        <strain evidence="1">MS2.AVA.5</strain>
    </source>
</reference>
<keyword evidence="2" id="KW-1185">Reference proteome</keyword>
<organism evidence="1 2">
    <name type="scientific">Streptomyces achmelvichensis</name>
    <dbReference type="NCBI Taxonomy" id="3134111"/>
    <lineage>
        <taxon>Bacteria</taxon>
        <taxon>Bacillati</taxon>
        <taxon>Actinomycetota</taxon>
        <taxon>Actinomycetes</taxon>
        <taxon>Kitasatosporales</taxon>
        <taxon>Streptomycetaceae</taxon>
        <taxon>Streptomyces</taxon>
    </lineage>
</organism>
<evidence type="ECO:0000313" key="2">
    <source>
        <dbReference type="Proteomes" id="UP001377168"/>
    </source>
</evidence>
<dbReference type="EMBL" id="JBBKAJ010000022">
    <property type="protein sequence ID" value="MEJ8637387.1"/>
    <property type="molecule type" value="Genomic_DNA"/>
</dbReference>
<accession>A0ACC6Q0Y9</accession>
<gene>
    <name evidence="1" type="ORF">WKI67_28875</name>
</gene>
<comment type="caution">
    <text evidence="1">The sequence shown here is derived from an EMBL/GenBank/DDBJ whole genome shotgun (WGS) entry which is preliminary data.</text>
</comment>
<sequence length="420" mass="43760">MKTGFTRATAPLALFMLAASLSACGGGGSGSDSDDVTVWMYPVIADPKANAAYWDGIEKAFEKSAPGTKLTVEQQPWDNRDQKIATAFGGGKGPDVVLLTPDQIPQFSAGGAITPVDAALKNSTDKFLPATLAAMKQDGKIYGAPIYQTVTTTVYNKKLLASAGIATPPGTWDEIKAAAPKLKQKGVAILDYSASPEASLNLNFYPLLWQAGGTVFDESGKKAAFNSAAGVEALTFLTDLWKAGSVPKSAMTNTNLLADHALGKQEAAMGFSVVLADAELAAKTWGADNVVVGAPLKGPAKEIAFGIPGALSVNAKSKNVDGAQKFLEFMTQPEQIQSLGKASGYFSPRTDVHVPNTSPYAKQYQAALAAVSPGEPNPAARQLMGLLAPEIQAALTGKKSPKDALDDAAKAADDLLARQR</sequence>
<proteinExistence type="predicted"/>
<name>A0ACC6Q0Y9_9ACTN</name>
<dbReference type="Proteomes" id="UP001377168">
    <property type="component" value="Unassembled WGS sequence"/>
</dbReference>
<evidence type="ECO:0000313" key="1">
    <source>
        <dbReference type="EMBL" id="MEJ8637387.1"/>
    </source>
</evidence>
<protein>
    <submittedName>
        <fullName evidence="1">Sugar ABC transporter substrate-binding protein</fullName>
    </submittedName>
</protein>